<dbReference type="Gene3D" id="4.10.280.10">
    <property type="entry name" value="Helix-loop-helix DNA-binding domain"/>
    <property type="match status" value="1"/>
</dbReference>
<dbReference type="EMBL" id="JAGGKV010000004">
    <property type="protein sequence ID" value="MBP1962961.1"/>
    <property type="molecule type" value="Genomic_DNA"/>
</dbReference>
<organism evidence="1 2">
    <name type="scientific">Paenibacillus aceris</name>
    <dbReference type="NCBI Taxonomy" id="869555"/>
    <lineage>
        <taxon>Bacteria</taxon>
        <taxon>Bacillati</taxon>
        <taxon>Bacillota</taxon>
        <taxon>Bacilli</taxon>
        <taxon>Bacillales</taxon>
        <taxon>Paenibacillaceae</taxon>
        <taxon>Paenibacillus</taxon>
    </lineage>
</organism>
<proteinExistence type="predicted"/>
<gene>
    <name evidence="1" type="ORF">J2Z65_002177</name>
</gene>
<evidence type="ECO:0008006" key="3">
    <source>
        <dbReference type="Google" id="ProtNLM"/>
    </source>
</evidence>
<dbReference type="Proteomes" id="UP001519344">
    <property type="component" value="Unassembled WGS sequence"/>
</dbReference>
<accession>A0ABS4HXM7</accession>
<sequence length="75" mass="8950">MGMKKQLLLEEIERLRHKLLRDPMKNNFDFQENQIYQLSRRLDDLLVQFIREEVPENLFKVISCDGVPSASDMIN</sequence>
<evidence type="ECO:0000313" key="2">
    <source>
        <dbReference type="Proteomes" id="UP001519344"/>
    </source>
</evidence>
<dbReference type="InterPro" id="IPR037208">
    <property type="entry name" value="Spo0E-like_sf"/>
</dbReference>
<evidence type="ECO:0000313" key="1">
    <source>
        <dbReference type="EMBL" id="MBP1962961.1"/>
    </source>
</evidence>
<name>A0ABS4HXM7_9BACL</name>
<dbReference type="RefSeq" id="WP_167065365.1">
    <property type="nucleotide sequence ID" value="NZ_JAAOZR010000042.1"/>
</dbReference>
<dbReference type="InterPro" id="IPR036638">
    <property type="entry name" value="HLH_DNA-bd_sf"/>
</dbReference>
<reference evidence="1 2" key="1">
    <citation type="submission" date="2021-03" db="EMBL/GenBank/DDBJ databases">
        <title>Genomic Encyclopedia of Type Strains, Phase IV (KMG-IV): sequencing the most valuable type-strain genomes for metagenomic binning, comparative biology and taxonomic classification.</title>
        <authorList>
            <person name="Goeker M."/>
        </authorList>
    </citation>
    <scope>NUCLEOTIDE SEQUENCE [LARGE SCALE GENOMIC DNA]</scope>
    <source>
        <strain evidence="1 2">DSM 24950</strain>
    </source>
</reference>
<dbReference type="InterPro" id="IPR018540">
    <property type="entry name" value="Spo0E-like"/>
</dbReference>
<comment type="caution">
    <text evidence="1">The sequence shown here is derived from an EMBL/GenBank/DDBJ whole genome shotgun (WGS) entry which is preliminary data.</text>
</comment>
<dbReference type="SUPFAM" id="SSF140500">
    <property type="entry name" value="BAS1536-like"/>
    <property type="match status" value="1"/>
</dbReference>
<keyword evidence="2" id="KW-1185">Reference proteome</keyword>
<dbReference type="Pfam" id="PF09388">
    <property type="entry name" value="SpoOE-like"/>
    <property type="match status" value="1"/>
</dbReference>
<protein>
    <recommendedName>
        <fullName evidence="3">Aspartyl-phosphate phosphatase Spo0E family protein</fullName>
    </recommendedName>
</protein>